<keyword evidence="2" id="KW-0547">Nucleotide-binding</keyword>
<dbReference type="Gene3D" id="1.20.5.4130">
    <property type="match status" value="1"/>
</dbReference>
<reference evidence="8 9" key="1">
    <citation type="journal article" date="2023" name="BMC Biotechnol.">
        <title>Vitis rotundifolia cv Carlos genome sequencing.</title>
        <authorList>
            <person name="Huff M."/>
            <person name="Hulse-Kemp A."/>
            <person name="Scheffler B."/>
            <person name="Youngblood R."/>
            <person name="Simpson S."/>
            <person name="Babiker E."/>
            <person name="Staton M."/>
        </authorList>
    </citation>
    <scope>NUCLEOTIDE SEQUENCE [LARGE SCALE GENOMIC DNA]</scope>
    <source>
        <tissue evidence="8">Leaf</tissue>
    </source>
</reference>
<name>A0AA38ZBT4_VITRO</name>
<feature type="domain" description="Disease resistance protein winged helix" evidence="7">
    <location>
        <begin position="429"/>
        <end position="451"/>
    </location>
</feature>
<evidence type="ECO:0000259" key="7">
    <source>
        <dbReference type="Pfam" id="PF23559"/>
    </source>
</evidence>
<dbReference type="Pfam" id="PF00931">
    <property type="entry name" value="NB-ARC"/>
    <property type="match status" value="1"/>
</dbReference>
<dbReference type="PANTHER" id="PTHR36766">
    <property type="entry name" value="PLANT BROAD-SPECTRUM MILDEW RESISTANCE PROTEIN RPW8"/>
    <property type="match status" value="1"/>
</dbReference>
<gene>
    <name evidence="8" type="ORF">PVL29_017647</name>
</gene>
<dbReference type="FunFam" id="3.40.50.300:FF:001091">
    <property type="entry name" value="Probable disease resistance protein At1g61300"/>
    <property type="match status" value="1"/>
</dbReference>
<protein>
    <recommendedName>
        <fullName evidence="10">Disease resistance protein RGA3</fullName>
    </recommendedName>
</protein>
<evidence type="ECO:0000259" key="6">
    <source>
        <dbReference type="Pfam" id="PF18052"/>
    </source>
</evidence>
<dbReference type="InterPro" id="IPR041118">
    <property type="entry name" value="Rx_N"/>
</dbReference>
<evidence type="ECO:0000259" key="5">
    <source>
        <dbReference type="Pfam" id="PF00931"/>
    </source>
</evidence>
<dbReference type="PRINTS" id="PR00364">
    <property type="entry name" value="DISEASERSIST"/>
</dbReference>
<evidence type="ECO:0000313" key="8">
    <source>
        <dbReference type="EMBL" id="KAJ9685692.1"/>
    </source>
</evidence>
<dbReference type="AlphaFoldDB" id="A0AA38ZBT4"/>
<accession>A0AA38ZBT4</accession>
<dbReference type="Pfam" id="PF23559">
    <property type="entry name" value="WHD_DRP"/>
    <property type="match status" value="1"/>
</dbReference>
<evidence type="ECO:0000256" key="4">
    <source>
        <dbReference type="ARBA" id="ARBA00022840"/>
    </source>
</evidence>
<dbReference type="InterPro" id="IPR002182">
    <property type="entry name" value="NB-ARC"/>
</dbReference>
<dbReference type="Gene3D" id="3.40.50.300">
    <property type="entry name" value="P-loop containing nucleotide triphosphate hydrolases"/>
    <property type="match status" value="1"/>
</dbReference>
<proteinExistence type="predicted"/>
<keyword evidence="4" id="KW-0067">ATP-binding</keyword>
<evidence type="ECO:0000256" key="1">
    <source>
        <dbReference type="ARBA" id="ARBA00022737"/>
    </source>
</evidence>
<keyword evidence="3" id="KW-0611">Plant defense</keyword>
<dbReference type="InterPro" id="IPR027417">
    <property type="entry name" value="P-loop_NTPase"/>
</dbReference>
<dbReference type="InterPro" id="IPR036388">
    <property type="entry name" value="WH-like_DNA-bd_sf"/>
</dbReference>
<dbReference type="EMBL" id="JARBHA010000013">
    <property type="protein sequence ID" value="KAJ9685692.1"/>
    <property type="molecule type" value="Genomic_DNA"/>
</dbReference>
<feature type="domain" description="Disease resistance N-terminal" evidence="6">
    <location>
        <begin position="11"/>
        <end position="97"/>
    </location>
</feature>
<evidence type="ECO:0000256" key="2">
    <source>
        <dbReference type="ARBA" id="ARBA00022741"/>
    </source>
</evidence>
<dbReference type="Pfam" id="PF18052">
    <property type="entry name" value="Rx_N"/>
    <property type="match status" value="1"/>
</dbReference>
<evidence type="ECO:0000256" key="3">
    <source>
        <dbReference type="ARBA" id="ARBA00022821"/>
    </source>
</evidence>
<evidence type="ECO:0000313" key="9">
    <source>
        <dbReference type="Proteomes" id="UP001168098"/>
    </source>
</evidence>
<dbReference type="GO" id="GO:0043531">
    <property type="term" value="F:ADP binding"/>
    <property type="evidence" value="ECO:0007669"/>
    <property type="project" value="InterPro"/>
</dbReference>
<organism evidence="8 9">
    <name type="scientific">Vitis rotundifolia</name>
    <name type="common">Muscadine grape</name>
    <dbReference type="NCBI Taxonomy" id="103349"/>
    <lineage>
        <taxon>Eukaryota</taxon>
        <taxon>Viridiplantae</taxon>
        <taxon>Streptophyta</taxon>
        <taxon>Embryophyta</taxon>
        <taxon>Tracheophyta</taxon>
        <taxon>Spermatophyta</taxon>
        <taxon>Magnoliopsida</taxon>
        <taxon>eudicotyledons</taxon>
        <taxon>Gunneridae</taxon>
        <taxon>Pentapetalae</taxon>
        <taxon>rosids</taxon>
        <taxon>Vitales</taxon>
        <taxon>Vitaceae</taxon>
        <taxon>Viteae</taxon>
        <taxon>Vitis</taxon>
    </lineage>
</organism>
<dbReference type="PANTHER" id="PTHR36766:SF40">
    <property type="entry name" value="DISEASE RESISTANCE PROTEIN RGA3"/>
    <property type="match status" value="1"/>
</dbReference>
<dbReference type="Proteomes" id="UP001168098">
    <property type="component" value="Unassembled WGS sequence"/>
</dbReference>
<keyword evidence="9" id="KW-1185">Reference proteome</keyword>
<dbReference type="InterPro" id="IPR058922">
    <property type="entry name" value="WHD_DRP"/>
</dbReference>
<keyword evidence="1" id="KW-0677">Repeat</keyword>
<dbReference type="GO" id="GO:0005524">
    <property type="term" value="F:ATP binding"/>
    <property type="evidence" value="ECO:0007669"/>
    <property type="project" value="UniProtKB-KW"/>
</dbReference>
<evidence type="ECO:0008006" key="10">
    <source>
        <dbReference type="Google" id="ProtNLM"/>
    </source>
</evidence>
<sequence length="451" mass="51324">MAEQIPYGIAENLLMKLGSAVFHEIGLIYGVGGELRKLEEKLSTVRAVLLDAEEKQESSHAVADWVRRLKDVVYDADDLLDDFATEDLRRKTDDRGRFAAQVSDFFSPSNQLAFRFKMAHGIKAIRERLDDIANDISKFNLISGVITDVPVRNREWRETSSVVEKSHKIVGRDENRKEVIELLMQSSTQENLSKVVIVGIGGLGKTTLAQLVYNDQGVVSYFNLKMWVCVSDDFDVKILVRSIITSATNRDVENLELDQLQQRLHRHLDGKRYLLVLDDVWNEDVRKWGQLITLLPVGATGSKILVTTRSTRVASVIGIDSPYIVEGLKDDESWDLFESLAFKKGEEKMHPNLVAIGKDIVKMCKGVPLVIETLGRTLYFKTQERDWLSISNNKNLMLLGDEGNILSVLRLSYDNLPTHLKQCFVYCTLFPKDYRIEKKLLVKLWMAQGYL</sequence>
<feature type="domain" description="NB-ARC" evidence="5">
    <location>
        <begin position="176"/>
        <end position="344"/>
    </location>
</feature>
<dbReference type="Gene3D" id="1.10.8.430">
    <property type="entry name" value="Helical domain of apoptotic protease-activating factors"/>
    <property type="match status" value="1"/>
</dbReference>
<dbReference type="Gene3D" id="1.10.10.10">
    <property type="entry name" value="Winged helix-like DNA-binding domain superfamily/Winged helix DNA-binding domain"/>
    <property type="match status" value="1"/>
</dbReference>
<dbReference type="SUPFAM" id="SSF52540">
    <property type="entry name" value="P-loop containing nucleoside triphosphate hydrolases"/>
    <property type="match status" value="1"/>
</dbReference>
<dbReference type="GO" id="GO:0006952">
    <property type="term" value="P:defense response"/>
    <property type="evidence" value="ECO:0007669"/>
    <property type="project" value="UniProtKB-KW"/>
</dbReference>
<comment type="caution">
    <text evidence="8">The sequence shown here is derived from an EMBL/GenBank/DDBJ whole genome shotgun (WGS) entry which is preliminary data.</text>
</comment>
<dbReference type="InterPro" id="IPR042197">
    <property type="entry name" value="Apaf_helical"/>
</dbReference>